<reference evidence="1" key="1">
    <citation type="submission" date="2024-04" db="EMBL/GenBank/DDBJ databases">
        <title>Whole genome sequence of Salmonella Infantis pESI phage B1.</title>
        <authorList>
            <person name="Stephen J."/>
            <person name="Lekshmi M."/>
            <person name="Rajendran K."/>
            <person name="Nayak B.B."/>
            <person name="Kumar S.H."/>
        </authorList>
    </citation>
    <scope>NUCLEOTIDE SEQUENCE</scope>
</reference>
<protein>
    <recommendedName>
        <fullName evidence="2">Phage protein</fullName>
    </recommendedName>
</protein>
<accession>A0AAU7E3U4</accession>
<gene>
    <name evidence="1" type="ORF">TLEXVJXA_CDS0560</name>
</gene>
<evidence type="ECO:0000313" key="1">
    <source>
        <dbReference type="EMBL" id="XBH24345.1"/>
    </source>
</evidence>
<dbReference type="EMBL" id="PP664540">
    <property type="protein sequence ID" value="XBH24345.1"/>
    <property type="molecule type" value="Genomic_DNA"/>
</dbReference>
<evidence type="ECO:0008006" key="2">
    <source>
        <dbReference type="Google" id="ProtNLM"/>
    </source>
</evidence>
<name>A0AAU7E3U4_9VIRU</name>
<sequence length="60" mass="6899">MIKENMRELYTAIAQVSKAYADQAVAGDDYQSRDYAFSEVIRAEENLEKALNNLEERIRG</sequence>
<proteinExistence type="predicted"/>
<organism evidence="1">
    <name type="scientific">Salmonella phage pJS4</name>
    <dbReference type="NCBI Taxonomy" id="3141578"/>
    <lineage>
        <taxon>Viruses</taxon>
    </lineage>
</organism>